<protein>
    <submittedName>
        <fullName evidence="1">Uncharacterized protein</fullName>
    </submittedName>
</protein>
<dbReference type="AlphaFoldDB" id="A0A6C0DAU8"/>
<organism evidence="1">
    <name type="scientific">viral metagenome</name>
    <dbReference type="NCBI Taxonomy" id="1070528"/>
    <lineage>
        <taxon>unclassified sequences</taxon>
        <taxon>metagenomes</taxon>
        <taxon>organismal metagenomes</taxon>
    </lineage>
</organism>
<sequence length="137" mass="16454">MYKYKYFPHIYDMNYTNNTEYRQCIRTYFKMNPTNCSQNIQQDWDEETIDEMSYDESAMSKGLDTIYEKTKHHPLFKTIYQNAAAKMISMDNEIGLAVCVSYDYFKYFHACVMLFEHHPTAFTESSQEYQTMLQILV</sequence>
<proteinExistence type="predicted"/>
<name>A0A6C0DAU8_9ZZZZ</name>
<accession>A0A6C0DAU8</accession>
<reference evidence="1" key="1">
    <citation type="journal article" date="2020" name="Nature">
        <title>Giant virus diversity and host interactions through global metagenomics.</title>
        <authorList>
            <person name="Schulz F."/>
            <person name="Roux S."/>
            <person name="Paez-Espino D."/>
            <person name="Jungbluth S."/>
            <person name="Walsh D.A."/>
            <person name="Denef V.J."/>
            <person name="McMahon K.D."/>
            <person name="Konstantinidis K.T."/>
            <person name="Eloe-Fadrosh E.A."/>
            <person name="Kyrpides N.C."/>
            <person name="Woyke T."/>
        </authorList>
    </citation>
    <scope>NUCLEOTIDE SEQUENCE</scope>
    <source>
        <strain evidence="1">GVMAG-M-3300023174-134</strain>
    </source>
</reference>
<evidence type="ECO:0000313" key="1">
    <source>
        <dbReference type="EMBL" id="QHT14116.1"/>
    </source>
</evidence>
<dbReference type="EMBL" id="MN739578">
    <property type="protein sequence ID" value="QHT14116.1"/>
    <property type="molecule type" value="Genomic_DNA"/>
</dbReference>